<dbReference type="Proteomes" id="UP000821865">
    <property type="component" value="Chromosome 1"/>
</dbReference>
<dbReference type="EMBL" id="CM023470">
    <property type="protein sequence ID" value="KAH7978488.1"/>
    <property type="molecule type" value="Genomic_DNA"/>
</dbReference>
<evidence type="ECO:0000313" key="2">
    <source>
        <dbReference type="Proteomes" id="UP000821865"/>
    </source>
</evidence>
<protein>
    <submittedName>
        <fullName evidence="1">Uncharacterized protein</fullName>
    </submittedName>
</protein>
<sequence>MHHRRRVRSPESKNRLRHSFHTTSQVFQNDLFDHGLPPATYGPATANHSAFRQGMWGEQPVPEAMARSPSRESFGTDLSLLSLSSLGSERARARRCLLQVPGELRRRRPLSGEVLLEEEAAAPLVKSFSTADIVQAAAAEQPLRASVSELALAELPARLESRSCSTWVAVGDVASSQLPSPQASEAALAPADLVRSVSTRVRQMYIRRRLLSTHRALERLTKSELDVSGSTLPRVHVTADAKLTVRDVQRDRGKPLTKYERNMMIFDWLQNLDQS</sequence>
<reference evidence="1" key="1">
    <citation type="submission" date="2020-05" db="EMBL/GenBank/DDBJ databases">
        <title>Large-scale comparative analyses of tick genomes elucidate their genetic diversity and vector capacities.</title>
        <authorList>
            <person name="Jia N."/>
            <person name="Wang J."/>
            <person name="Shi W."/>
            <person name="Du L."/>
            <person name="Sun Y."/>
            <person name="Zhan W."/>
            <person name="Jiang J."/>
            <person name="Wang Q."/>
            <person name="Zhang B."/>
            <person name="Ji P."/>
            <person name="Sakyi L.B."/>
            <person name="Cui X."/>
            <person name="Yuan T."/>
            <person name="Jiang B."/>
            <person name="Yang W."/>
            <person name="Lam T.T.-Y."/>
            <person name="Chang Q."/>
            <person name="Ding S."/>
            <person name="Wang X."/>
            <person name="Zhu J."/>
            <person name="Ruan X."/>
            <person name="Zhao L."/>
            <person name="Wei J."/>
            <person name="Que T."/>
            <person name="Du C."/>
            <person name="Cheng J."/>
            <person name="Dai P."/>
            <person name="Han X."/>
            <person name="Huang E."/>
            <person name="Gao Y."/>
            <person name="Liu J."/>
            <person name="Shao H."/>
            <person name="Ye R."/>
            <person name="Li L."/>
            <person name="Wei W."/>
            <person name="Wang X."/>
            <person name="Wang C."/>
            <person name="Yang T."/>
            <person name="Huo Q."/>
            <person name="Li W."/>
            <person name="Guo W."/>
            <person name="Chen H."/>
            <person name="Zhou L."/>
            <person name="Ni X."/>
            <person name="Tian J."/>
            <person name="Zhou Y."/>
            <person name="Sheng Y."/>
            <person name="Liu T."/>
            <person name="Pan Y."/>
            <person name="Xia L."/>
            <person name="Li J."/>
            <person name="Zhao F."/>
            <person name="Cao W."/>
        </authorList>
    </citation>
    <scope>NUCLEOTIDE SEQUENCE</scope>
    <source>
        <strain evidence="1">Dsil-2018</strain>
    </source>
</reference>
<name>A0ACB8DVS4_DERSI</name>
<comment type="caution">
    <text evidence="1">The sequence shown here is derived from an EMBL/GenBank/DDBJ whole genome shotgun (WGS) entry which is preliminary data.</text>
</comment>
<evidence type="ECO:0000313" key="1">
    <source>
        <dbReference type="EMBL" id="KAH7978488.1"/>
    </source>
</evidence>
<proteinExistence type="predicted"/>
<organism evidence="1 2">
    <name type="scientific">Dermacentor silvarum</name>
    <name type="common">Tick</name>
    <dbReference type="NCBI Taxonomy" id="543639"/>
    <lineage>
        <taxon>Eukaryota</taxon>
        <taxon>Metazoa</taxon>
        <taxon>Ecdysozoa</taxon>
        <taxon>Arthropoda</taxon>
        <taxon>Chelicerata</taxon>
        <taxon>Arachnida</taxon>
        <taxon>Acari</taxon>
        <taxon>Parasitiformes</taxon>
        <taxon>Ixodida</taxon>
        <taxon>Ixodoidea</taxon>
        <taxon>Ixodidae</taxon>
        <taxon>Rhipicephalinae</taxon>
        <taxon>Dermacentor</taxon>
    </lineage>
</organism>
<gene>
    <name evidence="1" type="ORF">HPB49_005612</name>
</gene>
<accession>A0ACB8DVS4</accession>
<keyword evidence="2" id="KW-1185">Reference proteome</keyword>